<dbReference type="InterPro" id="IPR013022">
    <property type="entry name" value="Xyl_isomerase-like_TIM-brl"/>
</dbReference>
<dbReference type="Proteomes" id="UP000245202">
    <property type="component" value="Unassembled WGS sequence"/>
</dbReference>
<dbReference type="InterPro" id="IPR050312">
    <property type="entry name" value="IolE/XylAMocC-like"/>
</dbReference>
<dbReference type="Gene3D" id="3.20.20.150">
    <property type="entry name" value="Divalent-metal-dependent TIM barrel enzymes"/>
    <property type="match status" value="1"/>
</dbReference>
<evidence type="ECO:0000313" key="2">
    <source>
        <dbReference type="EMBL" id="GBG06477.1"/>
    </source>
</evidence>
<keyword evidence="3" id="KW-1185">Reference proteome</keyword>
<dbReference type="PANTHER" id="PTHR12110:SF41">
    <property type="entry name" value="INOSOSE DEHYDRATASE"/>
    <property type="match status" value="1"/>
</dbReference>
<dbReference type="SUPFAM" id="SSF51658">
    <property type="entry name" value="Xylose isomerase-like"/>
    <property type="match status" value="1"/>
</dbReference>
<dbReference type="RefSeq" id="WP_108991765.1">
    <property type="nucleotide sequence ID" value="NZ_BDQX01000047.1"/>
</dbReference>
<protein>
    <recommendedName>
        <fullName evidence="1">Xylose isomerase-like TIM barrel domain-containing protein</fullName>
    </recommendedName>
</protein>
<organism evidence="2 3">
    <name type="scientific">Paenibacillus agaridevorans</name>
    <dbReference type="NCBI Taxonomy" id="171404"/>
    <lineage>
        <taxon>Bacteria</taxon>
        <taxon>Bacillati</taxon>
        <taxon>Bacillota</taxon>
        <taxon>Bacilli</taxon>
        <taxon>Bacillales</taxon>
        <taxon>Paenibacillaceae</taxon>
        <taxon>Paenibacillus</taxon>
    </lineage>
</organism>
<evidence type="ECO:0000259" key="1">
    <source>
        <dbReference type="Pfam" id="PF01261"/>
    </source>
</evidence>
<name>A0A2R5EIW9_9BACL</name>
<feature type="domain" description="Xylose isomerase-like TIM barrel" evidence="1">
    <location>
        <begin position="21"/>
        <end position="248"/>
    </location>
</feature>
<sequence length="253" mass="28104">MLHTGMLSITFRQLQPEEIVALTVQAGLDAIEWGGDIHVPHGNVEVAHHVKRVTEEAGLIIASYGSYYKAGVLDSDVPSFEDVLASAVALGAPAIRIWAGNKGSQAADPGWRDQVTADIVRIADQAQKENIRIHLEYHANTLTDTLESTIALLEAADHPNVRTNWQPPTTLSVEQRLESMEGVLPYLADVHVYHWQLGERLPLSDGSEEWGAYVQHFRPIAGNRRFAMLEFVRNDDPEQFLEDAAELLRLVKS</sequence>
<accession>A0A2R5EIW9</accession>
<dbReference type="AlphaFoldDB" id="A0A2R5EIW9"/>
<dbReference type="Pfam" id="PF01261">
    <property type="entry name" value="AP_endonuc_2"/>
    <property type="match status" value="1"/>
</dbReference>
<dbReference type="PANTHER" id="PTHR12110">
    <property type="entry name" value="HYDROXYPYRUVATE ISOMERASE"/>
    <property type="match status" value="1"/>
</dbReference>
<dbReference type="InterPro" id="IPR036237">
    <property type="entry name" value="Xyl_isomerase-like_sf"/>
</dbReference>
<proteinExistence type="predicted"/>
<dbReference type="EMBL" id="BDQX01000047">
    <property type="protein sequence ID" value="GBG06477.1"/>
    <property type="molecule type" value="Genomic_DNA"/>
</dbReference>
<reference evidence="2 3" key="1">
    <citation type="submission" date="2017-08" db="EMBL/GenBank/DDBJ databases">
        <title>Substantial Increase in Enzyme Production by Combined Drug-Resistance Mutations in Paenibacillus agaridevorans.</title>
        <authorList>
            <person name="Tanaka Y."/>
            <person name="Funane K."/>
            <person name="Hosaka T."/>
            <person name="Shiwa Y."/>
            <person name="Fujita N."/>
            <person name="Miyazaki T."/>
            <person name="Yoshikawa H."/>
            <person name="Murakami K."/>
            <person name="Kasahara K."/>
            <person name="Inaoka T."/>
            <person name="Hiraga Y."/>
            <person name="Ochi K."/>
        </authorList>
    </citation>
    <scope>NUCLEOTIDE SEQUENCE [LARGE SCALE GENOMIC DNA]</scope>
    <source>
        <strain evidence="2 3">T-3040</strain>
    </source>
</reference>
<evidence type="ECO:0000313" key="3">
    <source>
        <dbReference type="Proteomes" id="UP000245202"/>
    </source>
</evidence>
<comment type="caution">
    <text evidence="2">The sequence shown here is derived from an EMBL/GenBank/DDBJ whole genome shotgun (WGS) entry which is preliminary data.</text>
</comment>
<gene>
    <name evidence="2" type="ORF">PAT3040_01004</name>
</gene>